<evidence type="ECO:0000259" key="1">
    <source>
        <dbReference type="Pfam" id="PF24043"/>
    </source>
</evidence>
<reference evidence="3" key="1">
    <citation type="submission" date="2016-10" db="EMBL/GenBank/DDBJ databases">
        <authorList>
            <person name="Varghese N."/>
            <person name="Submissions S."/>
        </authorList>
    </citation>
    <scope>NUCLEOTIDE SEQUENCE [LARGE SCALE GENOMIC DNA]</scope>
    <source>
        <strain evidence="3">DSM 7165</strain>
    </source>
</reference>
<gene>
    <name evidence="2" type="ORF">SAMN05421831_1122</name>
</gene>
<dbReference type="EMBL" id="FNYH01000012">
    <property type="protein sequence ID" value="SEI83063.1"/>
    <property type="molecule type" value="Genomic_DNA"/>
</dbReference>
<dbReference type="InterPro" id="IPR055776">
    <property type="entry name" value="DUF7352"/>
</dbReference>
<evidence type="ECO:0000313" key="3">
    <source>
        <dbReference type="Proteomes" id="UP000242999"/>
    </source>
</evidence>
<dbReference type="Pfam" id="PF24043">
    <property type="entry name" value="DUF7352"/>
    <property type="match status" value="1"/>
</dbReference>
<keyword evidence="3" id="KW-1185">Reference proteome</keyword>
<organism evidence="2 3">
    <name type="scientific">Allopseudospirillum japonicum</name>
    <dbReference type="NCBI Taxonomy" id="64971"/>
    <lineage>
        <taxon>Bacteria</taxon>
        <taxon>Pseudomonadati</taxon>
        <taxon>Pseudomonadota</taxon>
        <taxon>Gammaproteobacteria</taxon>
        <taxon>Oceanospirillales</taxon>
        <taxon>Oceanospirillaceae</taxon>
        <taxon>Allopseudospirillum</taxon>
    </lineage>
</organism>
<feature type="domain" description="DUF7352" evidence="1">
    <location>
        <begin position="1"/>
        <end position="95"/>
    </location>
</feature>
<evidence type="ECO:0000313" key="2">
    <source>
        <dbReference type="EMBL" id="SEI83063.1"/>
    </source>
</evidence>
<dbReference type="OrthoDB" id="6077966at2"/>
<dbReference type="AlphaFoldDB" id="A0A1H6TSL7"/>
<proteinExistence type="predicted"/>
<accession>A0A1H6TSL7</accession>
<dbReference type="STRING" id="64971.SAMN05421831_1122"/>
<name>A0A1H6TSL7_9GAMM</name>
<sequence>MKTIHKYSLGEDTGLVKVALKAGYQLVRFEHVLAEKALFVWVEEPLRADIPQVEVHFKVIKTGEPVQDTYQYVSTAVDVLGPETYHLYLDTRPQAALTQAA</sequence>
<dbReference type="Proteomes" id="UP000242999">
    <property type="component" value="Unassembled WGS sequence"/>
</dbReference>
<dbReference type="RefSeq" id="WP_093311454.1">
    <property type="nucleotide sequence ID" value="NZ_FNYH01000012.1"/>
</dbReference>
<protein>
    <recommendedName>
        <fullName evidence="1">DUF7352 domain-containing protein</fullName>
    </recommendedName>
</protein>